<name>A0A256G595_9HYPH</name>
<evidence type="ECO:0000313" key="2">
    <source>
        <dbReference type="Proteomes" id="UP000215590"/>
    </source>
</evidence>
<reference evidence="1 2" key="1">
    <citation type="submission" date="2017-07" db="EMBL/GenBank/DDBJ databases">
        <title>Phylogenetic study on the rhizospheric bacterium Ochrobactrum sp. A44.</title>
        <authorList>
            <person name="Krzyzanowska D.M."/>
            <person name="Ossowicki A."/>
            <person name="Rajewska M."/>
            <person name="Maciag T."/>
            <person name="Kaczynski Z."/>
            <person name="Czerwicka M."/>
            <person name="Jafra S."/>
        </authorList>
    </citation>
    <scope>NUCLEOTIDE SEQUENCE [LARGE SCALE GENOMIC DNA]</scope>
    <source>
        <strain evidence="1 2">DSM 7216</strain>
    </source>
</reference>
<dbReference type="EMBL" id="NNRJ01000008">
    <property type="protein sequence ID" value="OYR22295.1"/>
    <property type="molecule type" value="Genomic_DNA"/>
</dbReference>
<organism evidence="1 2">
    <name type="scientific">Brucella thiophenivorans</name>
    <dbReference type="NCBI Taxonomy" id="571255"/>
    <lineage>
        <taxon>Bacteria</taxon>
        <taxon>Pseudomonadati</taxon>
        <taxon>Pseudomonadota</taxon>
        <taxon>Alphaproteobacteria</taxon>
        <taxon>Hyphomicrobiales</taxon>
        <taxon>Brucellaceae</taxon>
        <taxon>Brucella/Ochrobactrum group</taxon>
        <taxon>Brucella</taxon>
    </lineage>
</organism>
<gene>
    <name evidence="1" type="ORF">CEV31_0333</name>
</gene>
<accession>A0A256G595</accession>
<keyword evidence="2" id="KW-1185">Reference proteome</keyword>
<sequence length="38" mass="4381">MTETINFIGKLTIKGKKLPNLFFKLLPHHASEMKQNLV</sequence>
<protein>
    <submittedName>
        <fullName evidence="1">Uncharacterized protein</fullName>
    </submittedName>
</protein>
<dbReference type="Proteomes" id="UP000215590">
    <property type="component" value="Unassembled WGS sequence"/>
</dbReference>
<comment type="caution">
    <text evidence="1">The sequence shown here is derived from an EMBL/GenBank/DDBJ whole genome shotgun (WGS) entry which is preliminary data.</text>
</comment>
<evidence type="ECO:0000313" key="1">
    <source>
        <dbReference type="EMBL" id="OYR22295.1"/>
    </source>
</evidence>
<dbReference type="AlphaFoldDB" id="A0A256G595"/>
<proteinExistence type="predicted"/>